<dbReference type="HOGENOM" id="CLU_010194_1_0_5"/>
<dbReference type="PRINTS" id="PR00080">
    <property type="entry name" value="SDRFAMILY"/>
</dbReference>
<dbReference type="PRINTS" id="PR00081">
    <property type="entry name" value="GDHRDH"/>
</dbReference>
<dbReference type="GO" id="GO:0016491">
    <property type="term" value="F:oxidoreductase activity"/>
    <property type="evidence" value="ECO:0007669"/>
    <property type="project" value="UniProtKB-KW"/>
</dbReference>
<dbReference type="FunFam" id="3.40.50.720:FF:000084">
    <property type="entry name" value="Short-chain dehydrogenase reductase"/>
    <property type="match status" value="1"/>
</dbReference>
<dbReference type="PANTHER" id="PTHR24321:SF8">
    <property type="entry name" value="ESTRADIOL 17-BETA-DEHYDROGENASE 8-RELATED"/>
    <property type="match status" value="1"/>
</dbReference>
<dbReference type="CDD" id="cd05233">
    <property type="entry name" value="SDR_c"/>
    <property type="match status" value="1"/>
</dbReference>
<dbReference type="InterPro" id="IPR036291">
    <property type="entry name" value="NAD(P)-bd_dom_sf"/>
</dbReference>
<keyword evidence="2" id="KW-0560">Oxidoreductase</keyword>
<dbReference type="PANTHER" id="PTHR24321">
    <property type="entry name" value="DEHYDROGENASES, SHORT CHAIN"/>
    <property type="match status" value="1"/>
</dbReference>
<sequence length="293" mass="31595">MTDHDYTSPYGTAAYHAASDKDVLLERQFEGKVAIVTGSTQGLGLTVVELMLRRGLKGALILGRRQKEGQAAAYELSTADQRVIYHQADLASLEDCQSIHDRAVAEFGSYDILVNSAGITDRGGILDGDAALWERTFAINARAPFFLMQSAAKHWRELGKQGAVVNVATVTAHGGVPFLTVYAASKAALVATTKNAAFSLMRDGIRVNALAIGWMDTPAEDATQKAFHDMPDGWQAEVGKKLPAGRLLNMNEVARWIAHLASDESGIMTGSILDFDQGVIGCYEATPLPEKRD</sequence>
<evidence type="ECO:0000313" key="3">
    <source>
        <dbReference type="EMBL" id="AGI69108.1"/>
    </source>
</evidence>
<evidence type="ECO:0000313" key="4">
    <source>
        <dbReference type="Proteomes" id="UP000005307"/>
    </source>
</evidence>
<dbReference type="NCBIfam" id="NF004847">
    <property type="entry name" value="PRK06198.1"/>
    <property type="match status" value="1"/>
</dbReference>
<name>M9RBG8_9RHOB</name>
<proteinExistence type="inferred from homology"/>
<reference evidence="3 4" key="1">
    <citation type="journal article" date="2013" name="PLoS ONE">
        <title>Poles Apart: Arctic and Antarctic Octadecabacter strains Share High Genome Plasticity and a New Type of Xanthorhodopsin.</title>
        <authorList>
            <person name="Vollmers J."/>
            <person name="Voget S."/>
            <person name="Dietrich S."/>
            <person name="Gollnow K."/>
            <person name="Smits M."/>
            <person name="Meyer K."/>
            <person name="Brinkhoff T."/>
            <person name="Simon M."/>
            <person name="Daniel R."/>
        </authorList>
    </citation>
    <scope>NUCLEOTIDE SEQUENCE [LARGE SCALE GENOMIC DNA]</scope>
    <source>
        <strain evidence="3 4">307</strain>
    </source>
</reference>
<dbReference type="SUPFAM" id="SSF51735">
    <property type="entry name" value="NAD(P)-binding Rossmann-fold domains"/>
    <property type="match status" value="1"/>
</dbReference>
<dbReference type="InterPro" id="IPR002347">
    <property type="entry name" value="SDR_fam"/>
</dbReference>
<evidence type="ECO:0000256" key="1">
    <source>
        <dbReference type="ARBA" id="ARBA00006484"/>
    </source>
</evidence>
<accession>M9RBG8</accession>
<protein>
    <submittedName>
        <fullName evidence="3">Putative short chain dehydrogenase</fullName>
    </submittedName>
</protein>
<dbReference type="KEGG" id="oat:OAN307_c36390"/>
<dbReference type="Proteomes" id="UP000005307">
    <property type="component" value="Chromosome"/>
</dbReference>
<comment type="similarity">
    <text evidence="1">Belongs to the short-chain dehydrogenases/reductases (SDR) family.</text>
</comment>
<dbReference type="Gene3D" id="3.40.50.720">
    <property type="entry name" value="NAD(P)-binding Rossmann-like Domain"/>
    <property type="match status" value="1"/>
</dbReference>
<dbReference type="AlphaFoldDB" id="M9RBG8"/>
<gene>
    <name evidence="3" type="ORF">OAN307_c36390</name>
</gene>
<evidence type="ECO:0000256" key="2">
    <source>
        <dbReference type="ARBA" id="ARBA00023002"/>
    </source>
</evidence>
<keyword evidence="4" id="KW-1185">Reference proteome</keyword>
<dbReference type="Pfam" id="PF13561">
    <property type="entry name" value="adh_short_C2"/>
    <property type="match status" value="1"/>
</dbReference>
<dbReference type="RefSeq" id="WP_015501066.1">
    <property type="nucleotide sequence ID" value="NC_020911.1"/>
</dbReference>
<dbReference type="eggNOG" id="COG1028">
    <property type="taxonomic scope" value="Bacteria"/>
</dbReference>
<dbReference type="EMBL" id="CP003740">
    <property type="protein sequence ID" value="AGI69108.1"/>
    <property type="molecule type" value="Genomic_DNA"/>
</dbReference>
<organism evidence="3 4">
    <name type="scientific">Octadecabacter antarcticus 307</name>
    <dbReference type="NCBI Taxonomy" id="391626"/>
    <lineage>
        <taxon>Bacteria</taxon>
        <taxon>Pseudomonadati</taxon>
        <taxon>Pseudomonadota</taxon>
        <taxon>Alphaproteobacteria</taxon>
        <taxon>Rhodobacterales</taxon>
        <taxon>Roseobacteraceae</taxon>
        <taxon>Octadecabacter</taxon>
    </lineage>
</organism>
<dbReference type="OrthoDB" id="7745792at2"/>
<dbReference type="STRING" id="391626.OAN307_c36390"/>